<comment type="caution">
    <text evidence="1">The sequence shown here is derived from an EMBL/GenBank/DDBJ whole genome shotgun (WGS) entry which is preliminary data.</text>
</comment>
<dbReference type="EMBL" id="BFAZ01000009">
    <property type="protein sequence ID" value="GBF43958.1"/>
    <property type="molecule type" value="Genomic_DNA"/>
</dbReference>
<evidence type="ECO:0008006" key="3">
    <source>
        <dbReference type="Google" id="ProtNLM"/>
    </source>
</evidence>
<organism evidence="1 2">
    <name type="scientific">Leptospira ellinghausenii</name>
    <dbReference type="NCBI Taxonomy" id="1917822"/>
    <lineage>
        <taxon>Bacteria</taxon>
        <taxon>Pseudomonadati</taxon>
        <taxon>Spirochaetota</taxon>
        <taxon>Spirochaetia</taxon>
        <taxon>Leptospirales</taxon>
        <taxon>Leptospiraceae</taxon>
        <taxon>Leptospira</taxon>
    </lineage>
</organism>
<proteinExistence type="predicted"/>
<protein>
    <recommendedName>
        <fullName evidence="3">DUF2071 domain-containing protein</fullName>
    </recommendedName>
</protein>
<evidence type="ECO:0000313" key="2">
    <source>
        <dbReference type="Proteomes" id="UP000245206"/>
    </source>
</evidence>
<keyword evidence="2" id="KW-1185">Reference proteome</keyword>
<dbReference type="InterPro" id="IPR018644">
    <property type="entry name" value="DUF2071"/>
</dbReference>
<dbReference type="Gene3D" id="2.40.400.10">
    <property type="entry name" value="Acetoacetate decarboxylase-like"/>
    <property type="match status" value="1"/>
</dbReference>
<dbReference type="Pfam" id="PF09844">
    <property type="entry name" value="DUF2071"/>
    <property type="match status" value="1"/>
</dbReference>
<evidence type="ECO:0000313" key="1">
    <source>
        <dbReference type="EMBL" id="GBF43958.1"/>
    </source>
</evidence>
<dbReference type="RefSeq" id="WP_108960801.1">
    <property type="nucleotide sequence ID" value="NZ_BFAZ01000009.1"/>
</dbReference>
<accession>A0A2P2DH77</accession>
<dbReference type="Proteomes" id="UP000245206">
    <property type="component" value="Unassembled WGS sequence"/>
</dbReference>
<dbReference type="AlphaFoldDB" id="A0A2P2DH77"/>
<sequence length="235" mass="27850">MKEPIESILRTVGHRPWPIPKHSWFWYQEWNETIFLHYQVDGNRLRELVPRHLELDQFDGEHWVSVVAFTMDQVHPKFTFPIQFLSTFHEVNLRTYVTRDDKPGVYFLSIEAEKILPTFLARMSSGLPYKHSPIIRTNNSYIVRGKRCEIGIEFLKKDKISSPTPKELWLTERYSLYRGKNPDETAMDVHHKPWELFQLEFTKLNIRYAAYDGLVNFGNPNVCHYSPGVQVLAWL</sequence>
<dbReference type="SUPFAM" id="SSF160104">
    <property type="entry name" value="Acetoacetate decarboxylase-like"/>
    <property type="match status" value="1"/>
</dbReference>
<dbReference type="OrthoDB" id="150993at2"/>
<dbReference type="PANTHER" id="PTHR39186">
    <property type="entry name" value="DUF2071 FAMILY PROTEIN"/>
    <property type="match status" value="1"/>
</dbReference>
<reference evidence="2" key="1">
    <citation type="journal article" date="2019" name="Microbiol. Immunol.">
        <title>Molecular and phenotypic characterization of Leptospira johnsonii sp. nov., Leptospira ellinghausenii sp. nov. and Leptospira ryugenii sp. nov. isolated from soil and water in Japan.</title>
        <authorList>
            <person name="Masuzawa T."/>
            <person name="Saito M."/>
            <person name="Nakao R."/>
            <person name="Nikaido Y."/>
            <person name="Matsumoto M."/>
            <person name="Ogawa M."/>
            <person name="Yokoyama M."/>
            <person name="Hidaka Y."/>
            <person name="Tomita J."/>
            <person name="Sakakibara K."/>
            <person name="Suzuki K."/>
            <person name="Yasuda S."/>
            <person name="Sato H."/>
            <person name="Yamaguchi M."/>
            <person name="Yoshida S.I."/>
            <person name="Koizumi N."/>
            <person name="Kawamura Y."/>
        </authorList>
    </citation>
    <scope>NUCLEOTIDE SEQUENCE [LARGE SCALE GENOMIC DNA]</scope>
    <source>
        <strain evidence="2">E18</strain>
    </source>
</reference>
<name>A0A2P2DH77_9LEPT</name>
<gene>
    <name evidence="1" type="ORF">LPTSP2_32610</name>
</gene>
<dbReference type="InterPro" id="IPR023375">
    <property type="entry name" value="ADC_dom_sf"/>
</dbReference>
<dbReference type="PANTHER" id="PTHR39186:SF1">
    <property type="entry name" value="DUF2071 DOMAIN-CONTAINING PROTEIN"/>
    <property type="match status" value="1"/>
</dbReference>